<dbReference type="PANTHER" id="PTHR43310:SF2">
    <property type="entry name" value="SLC26A_SULP TRANSPORTER DOMAIN-CONTAINING PROTEIN"/>
    <property type="match status" value="1"/>
</dbReference>
<evidence type="ECO:0000313" key="8">
    <source>
        <dbReference type="EMBL" id="GMF35298.1"/>
    </source>
</evidence>
<dbReference type="CDD" id="cd00038">
    <property type="entry name" value="CAP_ED"/>
    <property type="match status" value="1"/>
</dbReference>
<dbReference type="Gene3D" id="3.30.750.24">
    <property type="entry name" value="STAS domain"/>
    <property type="match status" value="1"/>
</dbReference>
<dbReference type="PROSITE" id="PS50042">
    <property type="entry name" value="CNMP_BINDING_3"/>
    <property type="match status" value="1"/>
</dbReference>
<evidence type="ECO:0000259" key="7">
    <source>
        <dbReference type="PROSITE" id="PS50801"/>
    </source>
</evidence>
<dbReference type="InterPro" id="IPR011547">
    <property type="entry name" value="SLC26A/SulP_dom"/>
</dbReference>
<evidence type="ECO:0000256" key="3">
    <source>
        <dbReference type="ARBA" id="ARBA00022989"/>
    </source>
</evidence>
<accession>A0A9W6XBP8</accession>
<keyword evidence="4 5" id="KW-0472">Membrane</keyword>
<gene>
    <name evidence="8" type="ORF">Plil01_001500700</name>
</gene>
<comment type="caution">
    <text evidence="8">The sequence shown here is derived from an EMBL/GenBank/DDBJ whole genome shotgun (WGS) entry which is preliminary data.</text>
</comment>
<dbReference type="AlphaFoldDB" id="A0A9W6XBP8"/>
<feature type="transmembrane region" description="Helical" evidence="5">
    <location>
        <begin position="19"/>
        <end position="40"/>
    </location>
</feature>
<dbReference type="Gene3D" id="2.60.120.10">
    <property type="entry name" value="Jelly Rolls"/>
    <property type="match status" value="1"/>
</dbReference>
<name>A0A9W6XBP8_9STRA</name>
<dbReference type="InterPro" id="IPR014710">
    <property type="entry name" value="RmlC-like_jellyroll"/>
</dbReference>
<dbReference type="InterPro" id="IPR052706">
    <property type="entry name" value="Membrane-Transporter-like"/>
</dbReference>
<evidence type="ECO:0000256" key="2">
    <source>
        <dbReference type="ARBA" id="ARBA00022692"/>
    </source>
</evidence>
<keyword evidence="2 5" id="KW-0812">Transmembrane</keyword>
<evidence type="ECO:0000256" key="4">
    <source>
        <dbReference type="ARBA" id="ARBA00023136"/>
    </source>
</evidence>
<feature type="transmembrane region" description="Helical" evidence="5">
    <location>
        <begin position="93"/>
        <end position="113"/>
    </location>
</feature>
<dbReference type="OrthoDB" id="409725at2759"/>
<organism evidence="8 9">
    <name type="scientific">Phytophthora lilii</name>
    <dbReference type="NCBI Taxonomy" id="2077276"/>
    <lineage>
        <taxon>Eukaryota</taxon>
        <taxon>Sar</taxon>
        <taxon>Stramenopiles</taxon>
        <taxon>Oomycota</taxon>
        <taxon>Peronosporomycetes</taxon>
        <taxon>Peronosporales</taxon>
        <taxon>Peronosporaceae</taxon>
        <taxon>Phytophthora</taxon>
    </lineage>
</organism>
<keyword evidence="3 5" id="KW-1133">Transmembrane helix</keyword>
<proteinExistence type="predicted"/>
<feature type="transmembrane region" description="Helical" evidence="5">
    <location>
        <begin position="200"/>
        <end position="220"/>
    </location>
</feature>
<dbReference type="SUPFAM" id="SSF51206">
    <property type="entry name" value="cAMP-binding domain-like"/>
    <property type="match status" value="1"/>
</dbReference>
<protein>
    <submittedName>
        <fullName evidence="8">Unnamed protein product</fullName>
    </submittedName>
</protein>
<dbReference type="PROSITE" id="PS50801">
    <property type="entry name" value="STAS"/>
    <property type="match status" value="1"/>
</dbReference>
<keyword evidence="9" id="KW-1185">Reference proteome</keyword>
<dbReference type="InterPro" id="IPR000595">
    <property type="entry name" value="cNMP-bd_dom"/>
</dbReference>
<evidence type="ECO:0000313" key="9">
    <source>
        <dbReference type="Proteomes" id="UP001165083"/>
    </source>
</evidence>
<feature type="transmembrane region" description="Helical" evidence="5">
    <location>
        <begin position="120"/>
        <end position="143"/>
    </location>
</feature>
<dbReference type="InterPro" id="IPR018490">
    <property type="entry name" value="cNMP-bd_dom_sf"/>
</dbReference>
<feature type="transmembrane region" description="Helical" evidence="5">
    <location>
        <begin position="232"/>
        <end position="254"/>
    </location>
</feature>
<dbReference type="Proteomes" id="UP001165083">
    <property type="component" value="Unassembled WGS sequence"/>
</dbReference>
<dbReference type="Pfam" id="PF00027">
    <property type="entry name" value="cNMP_binding"/>
    <property type="match status" value="1"/>
</dbReference>
<reference evidence="8" key="1">
    <citation type="submission" date="2023-04" db="EMBL/GenBank/DDBJ databases">
        <title>Phytophthora lilii NBRC 32176.</title>
        <authorList>
            <person name="Ichikawa N."/>
            <person name="Sato H."/>
            <person name="Tonouchi N."/>
        </authorList>
    </citation>
    <scope>NUCLEOTIDE SEQUENCE</scope>
    <source>
        <strain evidence="8">NBRC 32176</strain>
    </source>
</reference>
<evidence type="ECO:0000256" key="1">
    <source>
        <dbReference type="ARBA" id="ARBA00004141"/>
    </source>
</evidence>
<dbReference type="Pfam" id="PF00916">
    <property type="entry name" value="Sulfate_transp"/>
    <property type="match status" value="2"/>
</dbReference>
<feature type="transmembrane region" description="Helical" evidence="5">
    <location>
        <begin position="292"/>
        <end position="325"/>
    </location>
</feature>
<feature type="transmembrane region" description="Helical" evidence="5">
    <location>
        <begin position="60"/>
        <end position="81"/>
    </location>
</feature>
<dbReference type="GO" id="GO:0016020">
    <property type="term" value="C:membrane"/>
    <property type="evidence" value="ECO:0007669"/>
    <property type="project" value="UniProtKB-SubCell"/>
</dbReference>
<evidence type="ECO:0000259" key="6">
    <source>
        <dbReference type="PROSITE" id="PS50042"/>
    </source>
</evidence>
<dbReference type="EMBL" id="BSXW01001270">
    <property type="protein sequence ID" value="GMF35298.1"/>
    <property type="molecule type" value="Genomic_DNA"/>
</dbReference>
<dbReference type="Pfam" id="PF01740">
    <property type="entry name" value="STAS"/>
    <property type="match status" value="1"/>
</dbReference>
<feature type="domain" description="Cyclic nucleotide-binding" evidence="6">
    <location>
        <begin position="539"/>
        <end position="616"/>
    </location>
</feature>
<evidence type="ECO:0000256" key="5">
    <source>
        <dbReference type="SAM" id="Phobius"/>
    </source>
</evidence>
<sequence length="616" mass="66942">MATSICDSLGDDVTPEAKVTTSIVTIGIATASLGMCLVVMGKLKLAALASYLPMPVIGGYLAFIGIFCFYAGLALCTGLVVNNVESMINVFDNAHDILLCVPGVLGGAFLLVVSQKYDNSFILSGAILIMPVVFFFIMLVGGISMDDARDGGWIDPAKDPATISDLLDLFDFSQVHWEQVPKQFGTWIGMLDFNHELKTVGWSNVVSGVLGGYTGSYIFSQTIFTYRSKTNSRIVGVCVIIAEFAIVLAPVSVMSYVPRFFFAATLIFIAIDLMIEWLILTYKKMSWREYAVLWMTFIAVNLVSLDLGMLIGVGIAIVNFLLGYVRLPVVSRKPRSSGAARTLSERRVLEQKRDAIAFFELSGFLFFGSSVQILDIVQKAVYVRKKLPGAAADAEDMYLGDVDMPLTPTEHRTPLINCLDGSPASDPGAVPTEYVVMDFTGVTSMDATAARSAFLILQKYCSNHGITVVYAAALPSIRDVLVKNNITGEESFNASAESALEFCENQLLVTGRSSELPVRASSHHDESGVSLQQFLGESDLVQAFQRREVPAGHEFYRAGERADSFYFLAKGRVAVDSSAGSGQRPSDVVPGSLFGEVGFFGRQSRILRYVVKSARS</sequence>
<comment type="subcellular location">
    <subcellularLocation>
        <location evidence="1">Membrane</location>
        <topology evidence="1">Multi-pass membrane protein</topology>
    </subcellularLocation>
</comment>
<feature type="transmembrane region" description="Helical" evidence="5">
    <location>
        <begin position="260"/>
        <end position="280"/>
    </location>
</feature>
<feature type="domain" description="STAS" evidence="7">
    <location>
        <begin position="346"/>
        <end position="503"/>
    </location>
</feature>
<dbReference type="SUPFAM" id="SSF52091">
    <property type="entry name" value="SpoIIaa-like"/>
    <property type="match status" value="1"/>
</dbReference>
<dbReference type="InterPro" id="IPR036513">
    <property type="entry name" value="STAS_dom_sf"/>
</dbReference>
<dbReference type="PANTHER" id="PTHR43310">
    <property type="entry name" value="SULFATE TRANSPORTER YBAR-RELATED"/>
    <property type="match status" value="1"/>
</dbReference>
<dbReference type="InterPro" id="IPR002645">
    <property type="entry name" value="STAS_dom"/>
</dbReference>